<keyword evidence="2" id="KW-1185">Reference proteome</keyword>
<accession>A0AA35TMC0</accession>
<name>A0AA35TMC0_GEOBA</name>
<evidence type="ECO:0000313" key="2">
    <source>
        <dbReference type="Proteomes" id="UP001174909"/>
    </source>
</evidence>
<comment type="caution">
    <text evidence="1">The sequence shown here is derived from an EMBL/GenBank/DDBJ whole genome shotgun (WGS) entry which is preliminary data.</text>
</comment>
<dbReference type="EMBL" id="CASHTH010003804">
    <property type="protein sequence ID" value="CAI8049551.1"/>
    <property type="molecule type" value="Genomic_DNA"/>
</dbReference>
<gene>
    <name evidence="1" type="ORF">GBAR_LOCUS27282</name>
</gene>
<reference evidence="1" key="1">
    <citation type="submission" date="2023-03" db="EMBL/GenBank/DDBJ databases">
        <authorList>
            <person name="Steffen K."/>
            <person name="Cardenas P."/>
        </authorList>
    </citation>
    <scope>NUCLEOTIDE SEQUENCE</scope>
</reference>
<dbReference type="AlphaFoldDB" id="A0AA35TMC0"/>
<protein>
    <submittedName>
        <fullName evidence="1">Uncharacterized protein</fullName>
    </submittedName>
</protein>
<dbReference type="Proteomes" id="UP001174909">
    <property type="component" value="Unassembled WGS sequence"/>
</dbReference>
<sequence>MSGTISTDEQALALAHEAGWTDGLPIVPPTAERVRAFVNASGRSALELVGEIPPRGGRATVEKLAANAVMAGCLPEYFPVVIAAIDALLLPRFNLASVQCSTHIATPLVVVNGPAADELGMNSGGNCFGQGNRANATIGRAVKLALTNLGGALPGDEDRATFGHPGKFTYCIAENEAENPWEPYHVERGFRADQSVVTVHPAEAPHNLNNHGADNPRDLLTTFAMSMAIPGCNNIHVMGDVLLVLGPEHADIIASAGWSKNDVRSYLYELARQPLGVLKLGGIHGRHAHRNTLWPRWINREDDNALVPVVRRPEDIHIMVAGGAGRHSVYIPGWGSRITSAAVR</sequence>
<organism evidence="1 2">
    <name type="scientific">Geodia barretti</name>
    <name type="common">Barrett's horny sponge</name>
    <dbReference type="NCBI Taxonomy" id="519541"/>
    <lineage>
        <taxon>Eukaryota</taxon>
        <taxon>Metazoa</taxon>
        <taxon>Porifera</taxon>
        <taxon>Demospongiae</taxon>
        <taxon>Heteroscleromorpha</taxon>
        <taxon>Tetractinellida</taxon>
        <taxon>Astrophorina</taxon>
        <taxon>Geodiidae</taxon>
        <taxon>Geodia</taxon>
    </lineage>
</organism>
<proteinExistence type="predicted"/>
<evidence type="ECO:0000313" key="1">
    <source>
        <dbReference type="EMBL" id="CAI8049551.1"/>
    </source>
</evidence>